<evidence type="ECO:0000256" key="3">
    <source>
        <dbReference type="ARBA" id="ARBA00022679"/>
    </source>
</evidence>
<evidence type="ECO:0000259" key="8">
    <source>
        <dbReference type="Pfam" id="PF02397"/>
    </source>
</evidence>
<dbReference type="RefSeq" id="WP_109733744.1">
    <property type="nucleotide sequence ID" value="NZ_BAAACK010000008.1"/>
</dbReference>
<evidence type="ECO:0000313" key="10">
    <source>
        <dbReference type="Proteomes" id="UP000245845"/>
    </source>
</evidence>
<evidence type="ECO:0000256" key="7">
    <source>
        <dbReference type="SAM" id="Phobius"/>
    </source>
</evidence>
<dbReference type="GO" id="GO:0016780">
    <property type="term" value="F:phosphotransferase activity, for other substituted phosphate groups"/>
    <property type="evidence" value="ECO:0007669"/>
    <property type="project" value="TreeGrafter"/>
</dbReference>
<feature type="transmembrane region" description="Helical" evidence="7">
    <location>
        <begin position="12"/>
        <end position="33"/>
    </location>
</feature>
<dbReference type="Gene3D" id="3.40.50.720">
    <property type="entry name" value="NAD(P)-binding Rossmann-like Domain"/>
    <property type="match status" value="1"/>
</dbReference>
<dbReference type="OrthoDB" id="9808602at2"/>
<dbReference type="GO" id="GO:0016020">
    <property type="term" value="C:membrane"/>
    <property type="evidence" value="ECO:0007669"/>
    <property type="project" value="UniProtKB-SubCell"/>
</dbReference>
<evidence type="ECO:0000256" key="1">
    <source>
        <dbReference type="ARBA" id="ARBA00004141"/>
    </source>
</evidence>
<organism evidence="9 10">
    <name type="scientific">Faecalicatena orotica</name>
    <dbReference type="NCBI Taxonomy" id="1544"/>
    <lineage>
        <taxon>Bacteria</taxon>
        <taxon>Bacillati</taxon>
        <taxon>Bacillota</taxon>
        <taxon>Clostridia</taxon>
        <taxon>Lachnospirales</taxon>
        <taxon>Lachnospiraceae</taxon>
        <taxon>Faecalicatena</taxon>
    </lineage>
</organism>
<feature type="transmembrane region" description="Helical" evidence="7">
    <location>
        <begin position="45"/>
        <end position="63"/>
    </location>
</feature>
<comment type="subcellular location">
    <subcellularLocation>
        <location evidence="1">Membrane</location>
        <topology evidence="1">Multi-pass membrane protein</topology>
    </subcellularLocation>
</comment>
<evidence type="ECO:0000256" key="4">
    <source>
        <dbReference type="ARBA" id="ARBA00022692"/>
    </source>
</evidence>
<dbReference type="Pfam" id="PF13727">
    <property type="entry name" value="CoA_binding_3"/>
    <property type="match status" value="1"/>
</dbReference>
<dbReference type="PANTHER" id="PTHR30576:SF10">
    <property type="entry name" value="SLL5057 PROTEIN"/>
    <property type="match status" value="1"/>
</dbReference>
<dbReference type="Pfam" id="PF02397">
    <property type="entry name" value="Bac_transf"/>
    <property type="match status" value="1"/>
</dbReference>
<proteinExistence type="inferred from homology"/>
<feature type="transmembrane region" description="Helical" evidence="7">
    <location>
        <begin position="106"/>
        <end position="129"/>
    </location>
</feature>
<keyword evidence="6 7" id="KW-0472">Membrane</keyword>
<keyword evidence="10" id="KW-1185">Reference proteome</keyword>
<dbReference type="InterPro" id="IPR017475">
    <property type="entry name" value="EPS_sugar_tfrase"/>
</dbReference>
<gene>
    <name evidence="9" type="ORF">A8806_12139</name>
</gene>
<feature type="transmembrane region" description="Helical" evidence="7">
    <location>
        <begin position="83"/>
        <end position="100"/>
    </location>
</feature>
<dbReference type="EMBL" id="QGDL01000021">
    <property type="protein sequence ID" value="PWJ20723.1"/>
    <property type="molecule type" value="Genomic_DNA"/>
</dbReference>
<feature type="domain" description="Bacterial sugar transferase" evidence="8">
    <location>
        <begin position="276"/>
        <end position="464"/>
    </location>
</feature>
<sequence length="470" mass="54226">MNQNFLKGWTKHLDFTIIDILCLEIAFFISYLIRNGFPKGGLTDQYQNMVWAIVFVSILVVFFMNSYENIIGRGYVAEIKQSLFHAGAVTVGLIVWMFIFKESSSYSRIIVMAMYPASVCMMIVARLFWKRIIRIRIRGKKVLRKVLIISTDGRIEDTIEGLLQPYRDYQLTACAVYDKPDKVGQVIKYVPVVADKDNIIKYIQDNIIDEVFIDLPGYEKEAERLMSIFVSMGLVAHVNLARFTTNVENKKIQRFAGYMVLSSSMKFATPRQLFFKRTLDILGALVGLLITGIAFLIFAPIIKKQSPGPVFFSQERVGRNGRRFRIYKFRTMYPDAEERKKELMAQNKMSGFMFKMDNDPRIIPIGHFLRKSSIDELPQFLNVLKGEMSLVGTRPPTVDEYEQYEVRHRKRLAMRPGLTGMWQVSGRSDIVDFEKVVELDAQYITEWTLGLDLKIIWRTVLIVLGQKGAV</sequence>
<dbReference type="InterPro" id="IPR003362">
    <property type="entry name" value="Bact_transf"/>
</dbReference>
<accession>A0A2Y9C6P5</accession>
<dbReference type="PANTHER" id="PTHR30576">
    <property type="entry name" value="COLANIC BIOSYNTHESIS UDP-GLUCOSE LIPID CARRIER TRANSFERASE"/>
    <property type="match status" value="1"/>
</dbReference>
<keyword evidence="4 7" id="KW-0812">Transmembrane</keyword>
<comment type="caution">
    <text evidence="9">The sequence shown here is derived from an EMBL/GenBank/DDBJ whole genome shotgun (WGS) entry which is preliminary data.</text>
</comment>
<comment type="similarity">
    <text evidence="2">Belongs to the bacterial sugar transferase family.</text>
</comment>
<feature type="transmembrane region" description="Helical" evidence="7">
    <location>
        <begin position="281"/>
        <end position="302"/>
    </location>
</feature>
<keyword evidence="5 7" id="KW-1133">Transmembrane helix</keyword>
<evidence type="ECO:0000313" key="9">
    <source>
        <dbReference type="EMBL" id="PWJ20723.1"/>
    </source>
</evidence>
<evidence type="ECO:0000256" key="5">
    <source>
        <dbReference type="ARBA" id="ARBA00022989"/>
    </source>
</evidence>
<protein>
    <submittedName>
        <fullName evidence="9">Exopolysaccharide biosynthesis polyprenyl glycosylphosphotransferase</fullName>
    </submittedName>
</protein>
<evidence type="ECO:0000256" key="2">
    <source>
        <dbReference type="ARBA" id="ARBA00006464"/>
    </source>
</evidence>
<keyword evidence="3 9" id="KW-0808">Transferase</keyword>
<dbReference type="NCBIfam" id="TIGR03025">
    <property type="entry name" value="EPS_sugtrans"/>
    <property type="match status" value="1"/>
</dbReference>
<reference evidence="9 10" key="1">
    <citation type="submission" date="2018-05" db="EMBL/GenBank/DDBJ databases">
        <title>The Hungate 1000. A catalogue of reference genomes from the rumen microbiome.</title>
        <authorList>
            <person name="Kelly W."/>
        </authorList>
    </citation>
    <scope>NUCLEOTIDE SEQUENCE [LARGE SCALE GENOMIC DNA]</scope>
    <source>
        <strain evidence="9 10">NLAE-zl-C242</strain>
    </source>
</reference>
<dbReference type="Proteomes" id="UP000245845">
    <property type="component" value="Unassembled WGS sequence"/>
</dbReference>
<evidence type="ECO:0000256" key="6">
    <source>
        <dbReference type="ARBA" id="ARBA00023136"/>
    </source>
</evidence>
<dbReference type="AlphaFoldDB" id="A0A2Y9C6P5"/>
<name>A0A2Y9C6P5_9FIRM</name>